<feature type="domain" description="Response regulatory" evidence="19">
    <location>
        <begin position="1107"/>
        <end position="1223"/>
    </location>
</feature>
<dbReference type="GO" id="GO:0005524">
    <property type="term" value="F:ATP binding"/>
    <property type="evidence" value="ECO:0007669"/>
    <property type="project" value="UniProtKB-KW"/>
</dbReference>
<evidence type="ECO:0000256" key="4">
    <source>
        <dbReference type="ARBA" id="ARBA00022475"/>
    </source>
</evidence>
<evidence type="ECO:0000256" key="17">
    <source>
        <dbReference type="SAM" id="Coils"/>
    </source>
</evidence>
<dbReference type="InterPro" id="IPR029016">
    <property type="entry name" value="GAF-like_dom_sf"/>
</dbReference>
<dbReference type="SUPFAM" id="SSF52172">
    <property type="entry name" value="CheY-like"/>
    <property type="match status" value="1"/>
</dbReference>
<keyword evidence="9" id="KW-0677">Repeat</keyword>
<feature type="domain" description="PAS" evidence="20">
    <location>
        <begin position="21"/>
        <end position="58"/>
    </location>
</feature>
<evidence type="ECO:0000256" key="8">
    <source>
        <dbReference type="ARBA" id="ARBA00022692"/>
    </source>
</evidence>
<feature type="domain" description="PAC" evidence="21">
    <location>
        <begin position="769"/>
        <end position="823"/>
    </location>
</feature>
<dbReference type="InterPro" id="IPR003018">
    <property type="entry name" value="GAF"/>
</dbReference>
<dbReference type="InterPro" id="IPR005467">
    <property type="entry name" value="His_kinase_dom"/>
</dbReference>
<dbReference type="eggNOG" id="COG5002">
    <property type="taxonomic scope" value="Bacteria"/>
</dbReference>
<dbReference type="SUPFAM" id="SSF55874">
    <property type="entry name" value="ATPase domain of HSP90 chaperone/DNA topoisomerase II/histidine kinase"/>
    <property type="match status" value="1"/>
</dbReference>
<keyword evidence="23" id="KW-1185">Reference proteome</keyword>
<dbReference type="Gene3D" id="1.10.287.130">
    <property type="match status" value="1"/>
</dbReference>
<dbReference type="InterPro" id="IPR003661">
    <property type="entry name" value="HisK_dim/P_dom"/>
</dbReference>
<gene>
    <name evidence="22" type="ORF">ThidrDRAFT_4486</name>
</gene>
<evidence type="ECO:0000256" key="15">
    <source>
        <dbReference type="ARBA" id="ARBA00023136"/>
    </source>
</evidence>
<keyword evidence="17" id="KW-0175">Coiled coil</keyword>
<dbReference type="InterPro" id="IPR000014">
    <property type="entry name" value="PAS"/>
</dbReference>
<evidence type="ECO:0000256" key="10">
    <source>
        <dbReference type="ARBA" id="ARBA00022741"/>
    </source>
</evidence>
<organism evidence="22 23">
    <name type="scientific">Thiorhodococcus drewsii AZ1</name>
    <dbReference type="NCBI Taxonomy" id="765913"/>
    <lineage>
        <taxon>Bacteria</taxon>
        <taxon>Pseudomonadati</taxon>
        <taxon>Pseudomonadota</taxon>
        <taxon>Gammaproteobacteria</taxon>
        <taxon>Chromatiales</taxon>
        <taxon>Chromatiaceae</taxon>
        <taxon>Thiorhodococcus</taxon>
    </lineage>
</organism>
<dbReference type="STRING" id="765913.ThidrDRAFT_4486"/>
<dbReference type="SUPFAM" id="SSF55781">
    <property type="entry name" value="GAF domain-like"/>
    <property type="match status" value="1"/>
</dbReference>
<dbReference type="Pfam" id="PF00072">
    <property type="entry name" value="Response_reg"/>
    <property type="match status" value="1"/>
</dbReference>
<comment type="catalytic activity">
    <reaction evidence="1">
        <text>ATP + protein L-histidine = ADP + protein N-phospho-L-histidine.</text>
        <dbReference type="EC" id="2.7.13.3"/>
    </reaction>
</comment>
<evidence type="ECO:0000256" key="12">
    <source>
        <dbReference type="ARBA" id="ARBA00022840"/>
    </source>
</evidence>
<dbReference type="EC" id="2.7.13.3" evidence="3"/>
<dbReference type="SUPFAM" id="SSF47384">
    <property type="entry name" value="Homodimeric domain of signal transducing histidine kinase"/>
    <property type="match status" value="1"/>
</dbReference>
<dbReference type="SMART" id="SM00086">
    <property type="entry name" value="PAC"/>
    <property type="match status" value="4"/>
</dbReference>
<dbReference type="InterPro" id="IPR036097">
    <property type="entry name" value="HisK_dim/P_sf"/>
</dbReference>
<evidence type="ECO:0000256" key="3">
    <source>
        <dbReference type="ARBA" id="ARBA00012438"/>
    </source>
</evidence>
<sequence>MSTGLFDGQGTRPCYPRTELVLDSLPLGVVFLNVLGEITAANPAAERILGLSLDQMCGVHAVDSLWQAIREDGSSLPAEQHPVMVGLRTGELVGPVVMGVFNPQCAAHIWVNVSVVPVRDPANGTLECVGVFFEDISAQMEAQQQEAATEARFQAAFTAMSEGMALHRLVYDATGFPQDYLILDVNPSFERQTGLTREAVVGRLASVAYGTGLAPFLERYAQVARTGQGQIFEQYFKPLGRHFRISIFSPEPEHFGTVFEDITERKRSEATLQRQRTMLARTERIAHLGSWEWEVATDTVTWSEELFRIVQRDPTEGAPSYAEQSTLYVPEDGQRLNAAVEEALQLGTAYDLELRLIREDGAMRICLVHGEVERGSDGRIRRLIGSLQDITERKAAEDAFHASEQSLRLAQEAAHIGVWDWDLGTDQVYWSPMCEALYGVPPSGGPRCGADWRAMVDPEDLAYLFDQLEEGPIARQEPFEVEYRVRRPDGQIRWLISRGQAQYDAAGQPIRLSGVNLDITERKRSVEQLAFLARRAEALRALPILADTLDEKDFMQAGQEMAEDLTESRIAFIHFVNDDGATIELVTWSRRTLEDYCTAVYESHYPLPQAGIWADAVRTRAPVIFNEYATAPGKRGLPSGHAELTRMISVPVIEQGSVVMITGVGNKPSDYTETDIETVQLISNLIWSTVQRRRAEERLRMLALAVEQSPAAVVITDVEARIAYVNAAFEQTTGYTQSDVLEQDSRLLQSGLTPRETYQDLWEALGQGRTWRGEFVNRRKNGEIYYEIAAIAPLHAVTGEVTHYVGVKEDITEKRRLTDELERHRSHLEELVKARTHELEEARDRAEAATRAKSAFLANMSHEIRTPMNAILGLGHLLRQTGLTERQCEQLDKIEVAGRHLLGIINAILDLAKIESGKLILDESEVQIKAIMRNIVSILSDRVEAKQLMLRVQIPPLPTHLLGDPVRIQQALLNYAANAIKFTESGSITLRVRLEADLGDSVTLRFEVEDTGIGIAAEQQSRLFSDFEQADQSITRRYGGTGLGLALTKRLARLMGGEAGVDSTLGVGSTFWLTARLRRGEPAPIDTETPPDQAIQADAKRSCAGRRLLLVEDDPINREVTLGLIAGLNLSVDAAENGAEALEFVRLNRYDLILMDVQMPVMDGLEATRQIRKLPQAAEVPVVALTANVFAEDREQCLEAGMSDFLVKPIEPGRLMAVLQCWLARPSQIA</sequence>
<evidence type="ECO:0000256" key="2">
    <source>
        <dbReference type="ARBA" id="ARBA00004429"/>
    </source>
</evidence>
<dbReference type="RefSeq" id="WP_007043198.1">
    <property type="nucleotide sequence ID" value="NZ_AFWT01000066.1"/>
</dbReference>
<dbReference type="InterPro" id="IPR013767">
    <property type="entry name" value="PAS_fold"/>
</dbReference>
<dbReference type="InterPro" id="IPR004358">
    <property type="entry name" value="Sig_transdc_His_kin-like_C"/>
</dbReference>
<evidence type="ECO:0000256" key="1">
    <source>
        <dbReference type="ARBA" id="ARBA00000085"/>
    </source>
</evidence>
<dbReference type="PANTHER" id="PTHR45339">
    <property type="entry name" value="HYBRID SIGNAL TRANSDUCTION HISTIDINE KINASE J"/>
    <property type="match status" value="1"/>
</dbReference>
<evidence type="ECO:0000259" key="20">
    <source>
        <dbReference type="PROSITE" id="PS50112"/>
    </source>
</evidence>
<evidence type="ECO:0000256" key="13">
    <source>
        <dbReference type="ARBA" id="ARBA00022989"/>
    </source>
</evidence>
<dbReference type="GO" id="GO:0005886">
    <property type="term" value="C:plasma membrane"/>
    <property type="evidence" value="ECO:0007669"/>
    <property type="project" value="UniProtKB-SubCell"/>
</dbReference>
<keyword evidence="5" id="KW-0997">Cell inner membrane</keyword>
<dbReference type="Gene3D" id="3.30.450.20">
    <property type="entry name" value="PAS domain"/>
    <property type="match status" value="5"/>
</dbReference>
<dbReference type="FunFam" id="2.10.70.100:FF:000001">
    <property type="entry name" value="Sensory transduction histidine kinase"/>
    <property type="match status" value="1"/>
</dbReference>
<dbReference type="FunFam" id="3.30.565.10:FF:000010">
    <property type="entry name" value="Sensor histidine kinase RcsC"/>
    <property type="match status" value="1"/>
</dbReference>
<dbReference type="InterPro" id="IPR011006">
    <property type="entry name" value="CheY-like_superfamily"/>
</dbReference>
<dbReference type="InterPro" id="IPR035965">
    <property type="entry name" value="PAS-like_dom_sf"/>
</dbReference>
<dbReference type="Pfam" id="PF02518">
    <property type="entry name" value="HATPase_c"/>
    <property type="match status" value="1"/>
</dbReference>
<feature type="coiled-coil region" evidence="17">
    <location>
        <begin position="814"/>
        <end position="859"/>
    </location>
</feature>
<reference evidence="22 23" key="1">
    <citation type="submission" date="2011-06" db="EMBL/GenBank/DDBJ databases">
        <title>The draft genome of Thiorhodococcus drewsii AZ1.</title>
        <authorList>
            <consortium name="US DOE Joint Genome Institute (JGI-PGF)"/>
            <person name="Lucas S."/>
            <person name="Han J."/>
            <person name="Lapidus A."/>
            <person name="Cheng J.-F."/>
            <person name="Goodwin L."/>
            <person name="Pitluck S."/>
            <person name="Peters L."/>
            <person name="Land M.L."/>
            <person name="Hauser L."/>
            <person name="Vogl K."/>
            <person name="Liu Z."/>
            <person name="Imhoff J."/>
            <person name="Thiel V."/>
            <person name="Frigaard N.-U."/>
            <person name="Bryant D.A."/>
            <person name="Woyke T.J."/>
        </authorList>
    </citation>
    <scope>NUCLEOTIDE SEQUENCE [LARGE SCALE GENOMIC DNA]</scope>
    <source>
        <strain evidence="22 23">AZ1</strain>
    </source>
</reference>
<dbReference type="SMART" id="SM00388">
    <property type="entry name" value="HisKA"/>
    <property type="match status" value="1"/>
</dbReference>
<dbReference type="Pfam" id="PF13426">
    <property type="entry name" value="PAS_9"/>
    <property type="match status" value="1"/>
</dbReference>
<feature type="domain" description="PAC" evidence="21">
    <location>
        <begin position="350"/>
        <end position="402"/>
    </location>
</feature>
<keyword evidence="4" id="KW-1003">Cell membrane</keyword>
<comment type="caution">
    <text evidence="22">The sequence shown here is derived from an EMBL/GenBank/DDBJ whole genome shotgun (WGS) entry which is preliminary data.</text>
</comment>
<proteinExistence type="predicted"/>
<comment type="subcellular location">
    <subcellularLocation>
        <location evidence="2">Cell inner membrane</location>
        <topology evidence="2">Multi-pass membrane protein</topology>
    </subcellularLocation>
</comment>
<dbReference type="SMART" id="SM00065">
    <property type="entry name" value="GAF"/>
    <property type="match status" value="1"/>
</dbReference>
<dbReference type="Pfam" id="PF08447">
    <property type="entry name" value="PAS_3"/>
    <property type="match status" value="2"/>
</dbReference>
<evidence type="ECO:0000256" key="6">
    <source>
        <dbReference type="ARBA" id="ARBA00022553"/>
    </source>
</evidence>
<keyword evidence="10" id="KW-0547">Nucleotide-binding</keyword>
<feature type="domain" description="Histidine kinase" evidence="18">
    <location>
        <begin position="859"/>
        <end position="1079"/>
    </location>
</feature>
<dbReference type="Gene3D" id="3.40.50.2300">
    <property type="match status" value="1"/>
</dbReference>
<dbReference type="Gene3D" id="3.30.450.40">
    <property type="match status" value="1"/>
</dbReference>
<dbReference type="NCBIfam" id="TIGR00229">
    <property type="entry name" value="sensory_box"/>
    <property type="match status" value="4"/>
</dbReference>
<evidence type="ECO:0000259" key="21">
    <source>
        <dbReference type="PROSITE" id="PS50113"/>
    </source>
</evidence>
<dbReference type="SMART" id="SM00448">
    <property type="entry name" value="REC"/>
    <property type="match status" value="1"/>
</dbReference>
<dbReference type="InterPro" id="IPR003594">
    <property type="entry name" value="HATPase_dom"/>
</dbReference>
<dbReference type="CDD" id="cd00082">
    <property type="entry name" value="HisKA"/>
    <property type="match status" value="1"/>
</dbReference>
<evidence type="ECO:0000256" key="9">
    <source>
        <dbReference type="ARBA" id="ARBA00022737"/>
    </source>
</evidence>
<dbReference type="EMBL" id="AFWT01000066">
    <property type="protein sequence ID" value="EGV27708.1"/>
    <property type="molecule type" value="Genomic_DNA"/>
</dbReference>
<dbReference type="Pfam" id="PF13185">
    <property type="entry name" value="GAF_2"/>
    <property type="match status" value="1"/>
</dbReference>
<dbReference type="Pfam" id="PF13188">
    <property type="entry name" value="PAS_8"/>
    <property type="match status" value="1"/>
</dbReference>
<dbReference type="Proteomes" id="UP000004200">
    <property type="component" value="Unassembled WGS sequence"/>
</dbReference>
<evidence type="ECO:0000256" key="7">
    <source>
        <dbReference type="ARBA" id="ARBA00022679"/>
    </source>
</evidence>
<dbReference type="OrthoDB" id="9810730at2"/>
<dbReference type="Pfam" id="PF00989">
    <property type="entry name" value="PAS"/>
    <property type="match status" value="1"/>
</dbReference>
<dbReference type="InterPro" id="IPR013655">
    <property type="entry name" value="PAS_fold_3"/>
</dbReference>
<keyword evidence="15" id="KW-0472">Membrane</keyword>
<dbReference type="PANTHER" id="PTHR45339:SF5">
    <property type="entry name" value="HISTIDINE KINASE"/>
    <property type="match status" value="1"/>
</dbReference>
<evidence type="ECO:0000256" key="5">
    <source>
        <dbReference type="ARBA" id="ARBA00022519"/>
    </source>
</evidence>
<dbReference type="GO" id="GO:0006355">
    <property type="term" value="P:regulation of DNA-templated transcription"/>
    <property type="evidence" value="ECO:0007669"/>
    <property type="project" value="InterPro"/>
</dbReference>
<feature type="domain" description="PAC" evidence="21">
    <location>
        <begin position="479"/>
        <end position="531"/>
    </location>
</feature>
<dbReference type="Pfam" id="PF00512">
    <property type="entry name" value="HisKA"/>
    <property type="match status" value="1"/>
</dbReference>
<keyword evidence="14" id="KW-0902">Two-component regulatory system</keyword>
<accession>G2E872</accession>
<dbReference type="PROSITE" id="PS50113">
    <property type="entry name" value="PAC"/>
    <property type="match status" value="3"/>
</dbReference>
<dbReference type="CDD" id="cd17546">
    <property type="entry name" value="REC_hyHK_CKI1_RcsC-like"/>
    <property type="match status" value="1"/>
</dbReference>
<dbReference type="SMART" id="SM00091">
    <property type="entry name" value="PAS"/>
    <property type="match status" value="4"/>
</dbReference>
<evidence type="ECO:0000256" key="11">
    <source>
        <dbReference type="ARBA" id="ARBA00022777"/>
    </source>
</evidence>
<feature type="domain" description="PAS" evidence="20">
    <location>
        <begin position="698"/>
        <end position="743"/>
    </location>
</feature>
<evidence type="ECO:0000313" key="23">
    <source>
        <dbReference type="Proteomes" id="UP000004200"/>
    </source>
</evidence>
<dbReference type="PRINTS" id="PR00344">
    <property type="entry name" value="BCTRLSENSOR"/>
</dbReference>
<dbReference type="CDD" id="cd00130">
    <property type="entry name" value="PAS"/>
    <property type="match status" value="4"/>
</dbReference>
<keyword evidence="11 22" id="KW-0418">Kinase</keyword>
<dbReference type="SMART" id="SM00387">
    <property type="entry name" value="HATPase_c"/>
    <property type="match status" value="1"/>
</dbReference>
<dbReference type="FunFam" id="1.10.287.130:FF:000004">
    <property type="entry name" value="Ethylene receptor 1"/>
    <property type="match status" value="1"/>
</dbReference>
<evidence type="ECO:0000256" key="16">
    <source>
        <dbReference type="PROSITE-ProRule" id="PRU00169"/>
    </source>
</evidence>
<evidence type="ECO:0000313" key="22">
    <source>
        <dbReference type="EMBL" id="EGV27708.1"/>
    </source>
</evidence>
<dbReference type="InterPro" id="IPR036890">
    <property type="entry name" value="HATPase_C_sf"/>
</dbReference>
<dbReference type="InterPro" id="IPR001610">
    <property type="entry name" value="PAC"/>
</dbReference>
<evidence type="ECO:0000259" key="19">
    <source>
        <dbReference type="PROSITE" id="PS50110"/>
    </source>
</evidence>
<dbReference type="eggNOG" id="COG5000">
    <property type="taxonomic scope" value="Bacteria"/>
</dbReference>
<dbReference type="PROSITE" id="PS50109">
    <property type="entry name" value="HIS_KIN"/>
    <property type="match status" value="1"/>
</dbReference>
<keyword evidence="13" id="KW-1133">Transmembrane helix</keyword>
<dbReference type="eggNOG" id="COG2203">
    <property type="taxonomic scope" value="Bacteria"/>
</dbReference>
<dbReference type="InterPro" id="IPR000700">
    <property type="entry name" value="PAS-assoc_C"/>
</dbReference>
<keyword evidence="12" id="KW-0067">ATP-binding</keyword>
<dbReference type="GO" id="GO:0000155">
    <property type="term" value="F:phosphorelay sensor kinase activity"/>
    <property type="evidence" value="ECO:0007669"/>
    <property type="project" value="InterPro"/>
</dbReference>
<dbReference type="InterPro" id="IPR001789">
    <property type="entry name" value="Sig_transdc_resp-reg_receiver"/>
</dbReference>
<evidence type="ECO:0000256" key="14">
    <source>
        <dbReference type="ARBA" id="ARBA00023012"/>
    </source>
</evidence>
<keyword evidence="6 16" id="KW-0597">Phosphoprotein</keyword>
<dbReference type="eggNOG" id="COG3437">
    <property type="taxonomic scope" value="Bacteria"/>
</dbReference>
<protein>
    <recommendedName>
        <fullName evidence="3">histidine kinase</fullName>
        <ecNumber evidence="3">2.7.13.3</ecNumber>
    </recommendedName>
</protein>
<evidence type="ECO:0000259" key="18">
    <source>
        <dbReference type="PROSITE" id="PS50109"/>
    </source>
</evidence>
<dbReference type="AlphaFoldDB" id="G2E872"/>
<name>G2E872_9GAMM</name>
<dbReference type="CDD" id="cd16922">
    <property type="entry name" value="HATPase_EvgS-ArcB-TorS-like"/>
    <property type="match status" value="1"/>
</dbReference>
<dbReference type="SUPFAM" id="SSF55785">
    <property type="entry name" value="PYP-like sensor domain (PAS domain)"/>
    <property type="match status" value="5"/>
</dbReference>
<feature type="modified residue" description="4-aspartylphosphate" evidence="16">
    <location>
        <position position="1156"/>
    </location>
</feature>
<dbReference type="PROSITE" id="PS50110">
    <property type="entry name" value="RESPONSE_REGULATORY"/>
    <property type="match status" value="1"/>
</dbReference>
<dbReference type="PROSITE" id="PS50112">
    <property type="entry name" value="PAS"/>
    <property type="match status" value="2"/>
</dbReference>
<keyword evidence="7" id="KW-0808">Transferase</keyword>
<dbReference type="Gene3D" id="2.10.70.100">
    <property type="match status" value="2"/>
</dbReference>
<dbReference type="Gene3D" id="3.30.565.10">
    <property type="entry name" value="Histidine kinase-like ATPase, C-terminal domain"/>
    <property type="match status" value="1"/>
</dbReference>
<keyword evidence="8" id="KW-0812">Transmembrane</keyword>